<dbReference type="AlphaFoldDB" id="B7PY96"/>
<evidence type="ECO:0000259" key="6">
    <source>
        <dbReference type="Pfam" id="PF00135"/>
    </source>
</evidence>
<keyword evidence="5" id="KW-0732">Signal</keyword>
<keyword evidence="4" id="KW-0325">Glycoprotein</keyword>
<name>B7PY96_IXOSC</name>
<keyword evidence="2" id="KW-0719">Serine esterase</keyword>
<keyword evidence="3 7" id="KW-0378">Hydrolase</keyword>
<dbReference type="VEuPathDB" id="VectorBase:ISCI020829"/>
<dbReference type="SUPFAM" id="SSF53474">
    <property type="entry name" value="alpha/beta-Hydrolases"/>
    <property type="match status" value="1"/>
</dbReference>
<dbReference type="EMBL" id="ABJB011040118">
    <property type="status" value="NOT_ANNOTATED_CDS"/>
    <property type="molecule type" value="Genomic_DNA"/>
</dbReference>
<evidence type="ECO:0000256" key="4">
    <source>
        <dbReference type="ARBA" id="ARBA00023180"/>
    </source>
</evidence>
<comment type="similarity">
    <text evidence="1">Belongs to the type-B carboxylesterase/lipase family.</text>
</comment>
<evidence type="ECO:0000256" key="5">
    <source>
        <dbReference type="SAM" id="SignalP"/>
    </source>
</evidence>
<dbReference type="GO" id="GO:0003990">
    <property type="term" value="F:acetylcholinesterase activity"/>
    <property type="evidence" value="ECO:0000318"/>
    <property type="project" value="GO_Central"/>
</dbReference>
<dbReference type="InterPro" id="IPR002018">
    <property type="entry name" value="CarbesteraseB"/>
</dbReference>
<evidence type="ECO:0000256" key="1">
    <source>
        <dbReference type="ARBA" id="ARBA00005964"/>
    </source>
</evidence>
<dbReference type="EC" id="3.1.1.7" evidence="7"/>
<dbReference type="InParanoid" id="B7PY96"/>
<dbReference type="HOGENOM" id="CLU_666116_0_0_1"/>
<dbReference type="Gene3D" id="3.40.50.1820">
    <property type="entry name" value="alpha/beta hydrolase"/>
    <property type="match status" value="2"/>
</dbReference>
<feature type="domain" description="Carboxylesterase type B" evidence="6">
    <location>
        <begin position="162"/>
        <end position="339"/>
    </location>
</feature>
<dbReference type="STRING" id="6945.B7PY96"/>
<dbReference type="InterPro" id="IPR029058">
    <property type="entry name" value="AB_hydrolase_fold"/>
</dbReference>
<dbReference type="EMBL" id="ABJB010380972">
    <property type="status" value="NOT_ANNOTATED_CDS"/>
    <property type="molecule type" value="Genomic_DNA"/>
</dbReference>
<feature type="domain" description="Carboxylesterase type B" evidence="6">
    <location>
        <begin position="26"/>
        <end position="121"/>
    </location>
</feature>
<dbReference type="EMBL" id="DS818569">
    <property type="protein sequence ID" value="EEC11568.1"/>
    <property type="molecule type" value="Genomic_DNA"/>
</dbReference>
<evidence type="ECO:0000313" key="8">
    <source>
        <dbReference type="EnsemblMetazoa" id="ISCW020829-PA"/>
    </source>
</evidence>
<accession>B7PY96</accession>
<evidence type="ECO:0000313" key="9">
    <source>
        <dbReference type="Proteomes" id="UP000001555"/>
    </source>
</evidence>
<feature type="chain" id="PRO_5010826491" evidence="5">
    <location>
        <begin position="22"/>
        <end position="348"/>
    </location>
</feature>
<evidence type="ECO:0000256" key="3">
    <source>
        <dbReference type="ARBA" id="ARBA00022801"/>
    </source>
</evidence>
<dbReference type="PaxDb" id="6945-B7PY96"/>
<dbReference type="GO" id="GO:0019695">
    <property type="term" value="P:choline metabolic process"/>
    <property type="evidence" value="ECO:0000318"/>
    <property type="project" value="GO_Central"/>
</dbReference>
<dbReference type="GO" id="GO:0006581">
    <property type="term" value="P:acetylcholine catabolic process"/>
    <property type="evidence" value="ECO:0000318"/>
    <property type="project" value="GO_Central"/>
</dbReference>
<dbReference type="Proteomes" id="UP000001555">
    <property type="component" value="Unassembled WGS sequence"/>
</dbReference>
<protein>
    <submittedName>
        <fullName evidence="7 8">Acetylcholinesterase, putative</fullName>
        <ecNumber evidence="7">3.1.1.7</ecNumber>
    </submittedName>
</protein>
<keyword evidence="9" id="KW-1185">Reference proteome</keyword>
<dbReference type="GO" id="GO:0005886">
    <property type="term" value="C:plasma membrane"/>
    <property type="evidence" value="ECO:0000318"/>
    <property type="project" value="GO_Central"/>
</dbReference>
<proteinExistence type="inferred from homology"/>
<reference evidence="7 9" key="1">
    <citation type="submission" date="2008-03" db="EMBL/GenBank/DDBJ databases">
        <title>Annotation of Ixodes scapularis.</title>
        <authorList>
            <consortium name="Ixodes scapularis Genome Project Consortium"/>
            <person name="Caler E."/>
            <person name="Hannick L.I."/>
            <person name="Bidwell S."/>
            <person name="Joardar V."/>
            <person name="Thiagarajan M."/>
            <person name="Amedeo P."/>
            <person name="Galinsky K.J."/>
            <person name="Schobel S."/>
            <person name="Inman J."/>
            <person name="Hostetler J."/>
            <person name="Miller J."/>
            <person name="Hammond M."/>
            <person name="Megy K."/>
            <person name="Lawson D."/>
            <person name="Kodira C."/>
            <person name="Sutton G."/>
            <person name="Meyer J."/>
            <person name="Hill C.A."/>
            <person name="Birren B."/>
            <person name="Nene V."/>
            <person name="Collins F."/>
            <person name="Alarcon-Chaidez F."/>
            <person name="Wikel S."/>
            <person name="Strausberg R."/>
        </authorList>
    </citation>
    <scope>NUCLEOTIDE SEQUENCE [LARGE SCALE GENOMIC DNA]</scope>
    <source>
        <strain evidence="9">Wikel</strain>
        <strain evidence="7">Wikel colony</strain>
    </source>
</reference>
<sequence length="348" mass="39028">MASRLFVLQTLVLVSVAPVRAEVEAPPEVRTSSGSLVGMRLRSESGGIDAYYGIPFAESPIGERRFKKPVPVSPWRGVFQANRMHPGCVQTNFSIVEGAQFDMSNTDEDCLRLNIWAPKRTCRGDGAACGGLLPVFSRLKWLKGLIDGPTVIRAFLQSFYNIRPAQSAPLADAYFSQTEGQEETEVLMTLSTVVSDLGFNCATDVFADAANDKNVSVFRYLFGHRPSFSFWENWITVTHNEELPFLLGTVRTAGTALKTKYGESFAAVLKDLKPNLEELRFSDELIHTVAEFCRTGKPKIPKTDQDWPKYTKEDKAYVILKPNDYSVAHGPRSKKCHLWEPYLVKRYQ</sequence>
<dbReference type="PANTHER" id="PTHR43918">
    <property type="entry name" value="ACETYLCHOLINESTERASE"/>
    <property type="match status" value="1"/>
</dbReference>
<dbReference type="InterPro" id="IPR050654">
    <property type="entry name" value="AChE-related_enzymes"/>
</dbReference>
<dbReference type="GO" id="GO:0005615">
    <property type="term" value="C:extracellular space"/>
    <property type="evidence" value="ECO:0000318"/>
    <property type="project" value="GO_Central"/>
</dbReference>
<gene>
    <name evidence="7" type="ORF">IscW_ISCW020829</name>
</gene>
<evidence type="ECO:0000256" key="2">
    <source>
        <dbReference type="ARBA" id="ARBA00022487"/>
    </source>
</evidence>
<evidence type="ECO:0000313" key="7">
    <source>
        <dbReference type="EMBL" id="EEC11568.1"/>
    </source>
</evidence>
<reference evidence="8" key="2">
    <citation type="submission" date="2020-05" db="UniProtKB">
        <authorList>
            <consortium name="EnsemblMetazoa"/>
        </authorList>
    </citation>
    <scope>IDENTIFICATION</scope>
    <source>
        <strain evidence="8">wikel</strain>
    </source>
</reference>
<dbReference type="VEuPathDB" id="VectorBase:ISCW020829"/>
<dbReference type="EnsemblMetazoa" id="ISCW020829-RA">
    <property type="protein sequence ID" value="ISCW020829-PA"/>
    <property type="gene ID" value="ISCW020829"/>
</dbReference>
<organism>
    <name type="scientific">Ixodes scapularis</name>
    <name type="common">Black-legged tick</name>
    <name type="synonym">Deer tick</name>
    <dbReference type="NCBI Taxonomy" id="6945"/>
    <lineage>
        <taxon>Eukaryota</taxon>
        <taxon>Metazoa</taxon>
        <taxon>Ecdysozoa</taxon>
        <taxon>Arthropoda</taxon>
        <taxon>Chelicerata</taxon>
        <taxon>Arachnida</taxon>
        <taxon>Acari</taxon>
        <taxon>Parasitiformes</taxon>
        <taxon>Ixodida</taxon>
        <taxon>Ixodoidea</taxon>
        <taxon>Ixodidae</taxon>
        <taxon>Ixodinae</taxon>
        <taxon>Ixodes</taxon>
    </lineage>
</organism>
<dbReference type="EMBL" id="ABJB010093128">
    <property type="status" value="NOT_ANNOTATED_CDS"/>
    <property type="molecule type" value="Genomic_DNA"/>
</dbReference>
<dbReference type="EMBL" id="ABJB010364418">
    <property type="status" value="NOT_ANNOTATED_CDS"/>
    <property type="molecule type" value="Genomic_DNA"/>
</dbReference>
<dbReference type="EMBL" id="ABJB011000389">
    <property type="status" value="NOT_ANNOTATED_CDS"/>
    <property type="molecule type" value="Genomic_DNA"/>
</dbReference>
<dbReference type="Pfam" id="PF00135">
    <property type="entry name" value="COesterase"/>
    <property type="match status" value="2"/>
</dbReference>
<dbReference type="PANTHER" id="PTHR43918:SF4">
    <property type="entry name" value="CARBOXYLIC ESTER HYDROLASE"/>
    <property type="match status" value="1"/>
</dbReference>
<feature type="signal peptide" evidence="5">
    <location>
        <begin position="1"/>
        <end position="21"/>
    </location>
</feature>